<evidence type="ECO:0000313" key="2">
    <source>
        <dbReference type="Proteomes" id="UP001610861"/>
    </source>
</evidence>
<dbReference type="Gene3D" id="3.90.550.10">
    <property type="entry name" value="Spore Coat Polysaccharide Biosynthesis Protein SpsA, Chain A"/>
    <property type="match status" value="1"/>
</dbReference>
<dbReference type="InterPro" id="IPR029044">
    <property type="entry name" value="Nucleotide-diphossugar_trans"/>
</dbReference>
<proteinExistence type="predicted"/>
<evidence type="ECO:0000313" key="1">
    <source>
        <dbReference type="EMBL" id="MFH8251585.1"/>
    </source>
</evidence>
<organism evidence="1 2">
    <name type="scientific">Microbacterium alkaliflavum</name>
    <dbReference type="NCBI Taxonomy" id="3248839"/>
    <lineage>
        <taxon>Bacteria</taxon>
        <taxon>Bacillati</taxon>
        <taxon>Actinomycetota</taxon>
        <taxon>Actinomycetes</taxon>
        <taxon>Micrococcales</taxon>
        <taxon>Microbacteriaceae</taxon>
        <taxon>Microbacterium</taxon>
    </lineage>
</organism>
<dbReference type="CDD" id="cd00761">
    <property type="entry name" value="Glyco_tranf_GTA_type"/>
    <property type="match status" value="1"/>
</dbReference>
<gene>
    <name evidence="1" type="ORF">ACH3VR_14545</name>
</gene>
<dbReference type="Proteomes" id="UP001610861">
    <property type="component" value="Unassembled WGS sequence"/>
</dbReference>
<dbReference type="RefSeq" id="WP_397557039.1">
    <property type="nucleotide sequence ID" value="NZ_JBIQWL010000005.1"/>
</dbReference>
<protein>
    <submittedName>
        <fullName evidence="1">Glycosyltransferase</fullName>
    </submittedName>
</protein>
<sequence length="401" mass="42904">MKSGRTAVSLVCVSNDADVLATCLQRSVSRGLAEAPATELIVVDNRNGEFGTAGGALNHGARQARNDVVVFVHQDVYLHSLADLERAAHLLSSASTIGVLGANGIDARGVSTGRIRDRILALGSSAAEPRDVDSMDEVLFMVERRRLSEEPLADDPLLGWHAYAVEYSARMRSMGLRAVVVDIPLTHNSMTTNLAGLDVAHSRVGDQYPALLPIRTTCGTIVAKSPGRWGALARRRAHTARVWLRESRAAARVSRSATRSPIVLGDIRFSLDDAAQRAGATAIRAFDIDSGEPATSVEALSRRGLPFSAATVSASQADAAIADADERTLVVITNVAASDLSDLSHLGSRRHVVGLSQEAGLWVVVGASYDDARELWPGRRHRPFGGLFDRRNLEVDDGVRV</sequence>
<reference evidence="1 2" key="1">
    <citation type="submission" date="2024-09" db="EMBL/GenBank/DDBJ databases">
        <authorList>
            <person name="Pan X."/>
        </authorList>
    </citation>
    <scope>NUCLEOTIDE SEQUENCE [LARGE SCALE GENOMIC DNA]</scope>
    <source>
        <strain evidence="1 2">B2969</strain>
    </source>
</reference>
<accession>A0ABW7Q9M2</accession>
<comment type="caution">
    <text evidence="1">The sequence shown here is derived from an EMBL/GenBank/DDBJ whole genome shotgun (WGS) entry which is preliminary data.</text>
</comment>
<dbReference type="EMBL" id="JBIQWL010000005">
    <property type="protein sequence ID" value="MFH8251585.1"/>
    <property type="molecule type" value="Genomic_DNA"/>
</dbReference>
<dbReference type="SUPFAM" id="SSF53448">
    <property type="entry name" value="Nucleotide-diphospho-sugar transferases"/>
    <property type="match status" value="1"/>
</dbReference>
<name>A0ABW7Q9M2_9MICO</name>
<keyword evidence="2" id="KW-1185">Reference proteome</keyword>